<evidence type="ECO:0000256" key="4">
    <source>
        <dbReference type="ARBA" id="ARBA00023002"/>
    </source>
</evidence>
<keyword evidence="2 5" id="KW-0285">Flavoprotein</keyword>
<keyword evidence="3 5" id="KW-0274">FAD</keyword>
<dbReference type="Proteomes" id="UP000249008">
    <property type="component" value="Chromosome 1"/>
</dbReference>
<dbReference type="PRINTS" id="PR00368">
    <property type="entry name" value="FADPNR"/>
</dbReference>
<reference evidence="7 8" key="1">
    <citation type="submission" date="2018-06" db="EMBL/GenBank/DDBJ databases">
        <authorList>
            <consortium name="Pathogen Informatics"/>
            <person name="Doyle S."/>
        </authorList>
    </citation>
    <scope>NUCLEOTIDE SEQUENCE [LARGE SCALE GENOMIC DNA]</scope>
    <source>
        <strain evidence="7 8">NCTC12112</strain>
    </source>
</reference>
<evidence type="ECO:0000313" key="7">
    <source>
        <dbReference type="EMBL" id="SQJ13762.1"/>
    </source>
</evidence>
<dbReference type="Gene3D" id="3.90.1010.20">
    <property type="match status" value="1"/>
</dbReference>
<protein>
    <recommendedName>
        <fullName evidence="5">Urocanate reductase</fullName>
        <ecNumber evidence="5">1.3.99.33</ecNumber>
    </recommendedName>
</protein>
<dbReference type="SMART" id="SM00900">
    <property type="entry name" value="FMN_bind"/>
    <property type="match status" value="1"/>
</dbReference>
<dbReference type="SUPFAM" id="SSF56425">
    <property type="entry name" value="Succinate dehydrogenase/fumarate reductase flavoprotein, catalytic domain"/>
    <property type="match status" value="1"/>
</dbReference>
<evidence type="ECO:0000256" key="2">
    <source>
        <dbReference type="ARBA" id="ARBA00022630"/>
    </source>
</evidence>
<dbReference type="AlphaFoldDB" id="A0AAX2JFJ8"/>
<proteinExistence type="inferred from homology"/>
<comment type="cofactor">
    <cofactor evidence="5">
        <name>FAD</name>
        <dbReference type="ChEBI" id="CHEBI:57692"/>
    </cofactor>
    <text evidence="5">Binds 1 FAD per subunit.</text>
</comment>
<dbReference type="PANTHER" id="PTHR43400:SF7">
    <property type="entry name" value="FAD-DEPENDENT OXIDOREDUCTASE 2 FAD BINDING DOMAIN-CONTAINING PROTEIN"/>
    <property type="match status" value="1"/>
</dbReference>
<dbReference type="SUPFAM" id="SSF51905">
    <property type="entry name" value="FAD/NAD(P)-binding domain"/>
    <property type="match status" value="1"/>
</dbReference>
<dbReference type="InterPro" id="IPR007329">
    <property type="entry name" value="FMN-bd"/>
</dbReference>
<dbReference type="EMBL" id="LS483487">
    <property type="protein sequence ID" value="SQJ13762.1"/>
    <property type="molecule type" value="Genomic_DNA"/>
</dbReference>
<evidence type="ECO:0000313" key="8">
    <source>
        <dbReference type="Proteomes" id="UP000249008"/>
    </source>
</evidence>
<dbReference type="Gene3D" id="3.90.700.10">
    <property type="entry name" value="Succinate dehydrogenase/fumarate reductase flavoprotein, catalytic domain"/>
    <property type="match status" value="1"/>
</dbReference>
<dbReference type="GO" id="GO:0016020">
    <property type="term" value="C:membrane"/>
    <property type="evidence" value="ECO:0007669"/>
    <property type="project" value="InterPro"/>
</dbReference>
<dbReference type="InterPro" id="IPR036188">
    <property type="entry name" value="FAD/NAD-bd_sf"/>
</dbReference>
<dbReference type="InterPro" id="IPR027477">
    <property type="entry name" value="Succ_DH/fumarate_Rdtase_cat_sf"/>
</dbReference>
<name>A0AAX2JFJ8_9FUSO</name>
<comment type="similarity">
    <text evidence="1 5">Belongs to the FAD-dependent oxidoreductase 2 family. FRD/SDH subfamily.</text>
</comment>
<feature type="domain" description="FMN-binding" evidence="6">
    <location>
        <begin position="507"/>
        <end position="580"/>
    </location>
</feature>
<accession>A0AAX2JFJ8</accession>
<dbReference type="InterPro" id="IPR010960">
    <property type="entry name" value="Flavocytochrome_c"/>
</dbReference>
<dbReference type="Gene3D" id="3.50.50.60">
    <property type="entry name" value="FAD/NAD(P)-binding domain"/>
    <property type="match status" value="1"/>
</dbReference>
<keyword evidence="4 5" id="KW-0560">Oxidoreductase</keyword>
<gene>
    <name evidence="7" type="ORF">NCTC12112_02921</name>
</gene>
<evidence type="ECO:0000256" key="5">
    <source>
        <dbReference type="RuleBase" id="RU366062"/>
    </source>
</evidence>
<dbReference type="GO" id="GO:0010181">
    <property type="term" value="F:FMN binding"/>
    <property type="evidence" value="ECO:0007669"/>
    <property type="project" value="InterPro"/>
</dbReference>
<dbReference type="PIRSF" id="PIRSF000171">
    <property type="entry name" value="SDHA_APRA_LASPO"/>
    <property type="match status" value="1"/>
</dbReference>
<comment type="cofactor">
    <cofactor evidence="5">
        <name>FMN</name>
        <dbReference type="ChEBI" id="CHEBI:58210"/>
    </cofactor>
    <text evidence="5">Binds 1 or 2 FMN covalently per subunit.</text>
</comment>
<dbReference type="InterPro" id="IPR050315">
    <property type="entry name" value="FAD-oxidoreductase_2"/>
</dbReference>
<evidence type="ECO:0000256" key="3">
    <source>
        <dbReference type="ARBA" id="ARBA00022827"/>
    </source>
</evidence>
<dbReference type="NCBIfam" id="NF005064">
    <property type="entry name" value="PRK06481.1"/>
    <property type="match status" value="1"/>
</dbReference>
<dbReference type="EC" id="1.3.99.33" evidence="5"/>
<dbReference type="KEGG" id="ful:C4N20_05175"/>
<evidence type="ECO:0000259" key="6">
    <source>
        <dbReference type="SMART" id="SM00900"/>
    </source>
</evidence>
<dbReference type="RefSeq" id="WP_005979628.1">
    <property type="nucleotide sequence ID" value="NZ_CABKNW010000004.1"/>
</dbReference>
<comment type="catalytic activity">
    <reaction evidence="5">
        <text>dihydrourocanate + A = urocanate + AH2</text>
        <dbReference type="Rhea" id="RHEA:36059"/>
        <dbReference type="ChEBI" id="CHEBI:13193"/>
        <dbReference type="ChEBI" id="CHEBI:17499"/>
        <dbReference type="ChEBI" id="CHEBI:27247"/>
        <dbReference type="ChEBI" id="CHEBI:72991"/>
        <dbReference type="EC" id="1.3.99.33"/>
    </reaction>
</comment>
<dbReference type="PANTHER" id="PTHR43400">
    <property type="entry name" value="FUMARATE REDUCTASE"/>
    <property type="match status" value="1"/>
</dbReference>
<dbReference type="GO" id="GO:0016491">
    <property type="term" value="F:oxidoreductase activity"/>
    <property type="evidence" value="ECO:0007669"/>
    <property type="project" value="UniProtKB-KW"/>
</dbReference>
<dbReference type="Pfam" id="PF04205">
    <property type="entry name" value="FMN_bind"/>
    <property type="match status" value="1"/>
</dbReference>
<evidence type="ECO:0000256" key="1">
    <source>
        <dbReference type="ARBA" id="ARBA00008040"/>
    </source>
</evidence>
<dbReference type="NCBIfam" id="TIGR01813">
    <property type="entry name" value="flavo_cyto_c"/>
    <property type="match status" value="1"/>
</dbReference>
<dbReference type="Pfam" id="PF00890">
    <property type="entry name" value="FAD_binding_2"/>
    <property type="match status" value="1"/>
</dbReference>
<dbReference type="InterPro" id="IPR003953">
    <property type="entry name" value="FAD-dep_OxRdtase_2_FAD-bd"/>
</dbReference>
<sequence length="580" mass="62490">MKKIGILFGILILCTTIFGETKKYETDVVIIGAGGAGMTAAIEAFDAGANVILLEKMAFPGGNTVRSKGGLNAAETSTQKEMKITDSVKDFYEDTMKGGKNINDPEVVKYFTENSAETVEWLKGIGMDLNDVGAGAGAKNPRMHRPTGGISIGGVLVKTLAGNVEKRNITVLYRTEAQSLVINDGKVEGVKAKDLVRNEDLEISSKAVVIATGGFAANEELYTKYRKDLKGFITTNHPGADGSGIVMAEKAGAELVDMEYIQTNPTVEQSKAEVISESVRGNGAIFVNKKGVRFISEMETRDKLSAVILEQPEEYVYIIFDQGLRERMKAVEEMDQIGILITGKDLKELAAKISVEPKVLEDSVAKWNGYVKNGKDEEFGRTTGMKFVLEKGPFYAIPVAPGVHHTMGGIKINSKTEVLGKDNKAIKGLYAAGEVTGGVHGANRLGGNAVADIIIFGRQAAKQSVEYIGKDKLMGNKNVEKSETAVKVNPELKAQYKDGTYKATSKGHNGDITVEVVVKDGFIDSIKAVESKETEMIFKGVENEMIPAMIYNQTSDVDMVTGATVSSRAVRSAVKKALKN</sequence>
<dbReference type="GeneID" id="78454189"/>
<organism evidence="7 8">
    <name type="scientific">Fusobacterium ulcerans</name>
    <dbReference type="NCBI Taxonomy" id="861"/>
    <lineage>
        <taxon>Bacteria</taxon>
        <taxon>Fusobacteriati</taxon>
        <taxon>Fusobacteriota</taxon>
        <taxon>Fusobacteriia</taxon>
        <taxon>Fusobacteriales</taxon>
        <taxon>Fusobacteriaceae</taxon>
        <taxon>Fusobacterium</taxon>
    </lineage>
</organism>